<sequence>MDAALIAKCADPDLGPAIVKQFLAAAGSDDPLAITVKQAGRLVLVPHSRAPREAIDVVRSHVGRAVVRVGLTQFPVGIGVSDASRLQATMFDPCENLRTGTAMFAKVARIVTRWYGSPTDRDLLPQMLEDAIRAWKSGYFETTNIFRAEDPGGPTFIAARPDEPEQAGAPPSHAANEGGGTGEVKDPVKPDEGGIRIDLSRIDGRK</sequence>
<name>A0A561PZB1_9HYPH</name>
<dbReference type="EMBL" id="VIWP01000019">
    <property type="protein sequence ID" value="TWF43448.1"/>
    <property type="molecule type" value="Genomic_DNA"/>
</dbReference>
<evidence type="ECO:0000313" key="3">
    <source>
        <dbReference type="Proteomes" id="UP000320653"/>
    </source>
</evidence>
<dbReference type="RefSeq" id="WP_145643616.1">
    <property type="nucleotide sequence ID" value="NZ_VIWP01000019.1"/>
</dbReference>
<dbReference type="OrthoDB" id="8251053at2"/>
<feature type="region of interest" description="Disordered" evidence="1">
    <location>
        <begin position="158"/>
        <end position="206"/>
    </location>
</feature>
<comment type="caution">
    <text evidence="2">The sequence shown here is derived from an EMBL/GenBank/DDBJ whole genome shotgun (WGS) entry which is preliminary data.</text>
</comment>
<gene>
    <name evidence="2" type="ORF">FHW37_11921</name>
</gene>
<feature type="compositionally biased region" description="Basic and acidic residues" evidence="1">
    <location>
        <begin position="183"/>
        <end position="206"/>
    </location>
</feature>
<dbReference type="Proteomes" id="UP000320653">
    <property type="component" value="Unassembled WGS sequence"/>
</dbReference>
<evidence type="ECO:0000256" key="1">
    <source>
        <dbReference type="SAM" id="MobiDB-lite"/>
    </source>
</evidence>
<reference evidence="2 3" key="1">
    <citation type="submission" date="2019-06" db="EMBL/GenBank/DDBJ databases">
        <title>Sorghum-associated microbial communities from plants grown in Nebraska, USA.</title>
        <authorList>
            <person name="Schachtman D."/>
        </authorList>
    </citation>
    <scope>NUCLEOTIDE SEQUENCE [LARGE SCALE GENOMIC DNA]</scope>
    <source>
        <strain evidence="2 3">1225</strain>
    </source>
</reference>
<keyword evidence="3" id="KW-1185">Reference proteome</keyword>
<dbReference type="NCBIfam" id="NF010417">
    <property type="entry name" value="PRK13843.1"/>
    <property type="match status" value="1"/>
</dbReference>
<proteinExistence type="predicted"/>
<protein>
    <submittedName>
        <fullName evidence="2">TraH protein</fullName>
    </submittedName>
</protein>
<accession>A0A561PZB1</accession>
<organism evidence="2 3">
    <name type="scientific">Neorhizobium alkalisoli</name>
    <dbReference type="NCBI Taxonomy" id="528178"/>
    <lineage>
        <taxon>Bacteria</taxon>
        <taxon>Pseudomonadati</taxon>
        <taxon>Pseudomonadota</taxon>
        <taxon>Alphaproteobacteria</taxon>
        <taxon>Hyphomicrobiales</taxon>
        <taxon>Rhizobiaceae</taxon>
        <taxon>Rhizobium/Agrobacterium group</taxon>
        <taxon>Neorhizobium</taxon>
    </lineage>
</organism>
<evidence type="ECO:0000313" key="2">
    <source>
        <dbReference type="EMBL" id="TWF43448.1"/>
    </source>
</evidence>
<dbReference type="InterPro" id="IPR010680">
    <property type="entry name" value="TraH_2"/>
</dbReference>
<dbReference type="Pfam" id="PF06871">
    <property type="entry name" value="TraH_2"/>
    <property type="match status" value="1"/>
</dbReference>
<dbReference type="AlphaFoldDB" id="A0A561PZB1"/>